<keyword evidence="3" id="KW-1185">Reference proteome</keyword>
<dbReference type="PANTHER" id="PTHR37832:SF1">
    <property type="entry name" value="STRESS-RESPONSE A_B BARREL DOMAIN-CONTAINING PROTEIN"/>
    <property type="match status" value="1"/>
</dbReference>
<gene>
    <name evidence="2" type="ORF">Sxan_36210</name>
</gene>
<accession>A0A919GZK2</accession>
<dbReference type="RefSeq" id="WP_031149693.1">
    <property type="nucleotide sequence ID" value="NZ_BNEE01000006.1"/>
</dbReference>
<comment type="caution">
    <text evidence="2">The sequence shown here is derived from an EMBL/GenBank/DDBJ whole genome shotgun (WGS) entry which is preliminary data.</text>
</comment>
<dbReference type="GeneID" id="96806851"/>
<dbReference type="PROSITE" id="PS51502">
    <property type="entry name" value="S_R_A_B_BARREL"/>
    <property type="match status" value="1"/>
</dbReference>
<proteinExistence type="predicted"/>
<dbReference type="Gene3D" id="3.30.70.100">
    <property type="match status" value="1"/>
</dbReference>
<feature type="domain" description="Stress-response A/B barrel" evidence="1">
    <location>
        <begin position="2"/>
        <end position="95"/>
    </location>
</feature>
<dbReference type="InterPro" id="IPR013097">
    <property type="entry name" value="Dabb"/>
</dbReference>
<organism evidence="2 3">
    <name type="scientific">Streptomyces xanthophaeus</name>
    <dbReference type="NCBI Taxonomy" id="67385"/>
    <lineage>
        <taxon>Bacteria</taxon>
        <taxon>Bacillati</taxon>
        <taxon>Actinomycetota</taxon>
        <taxon>Actinomycetes</taxon>
        <taxon>Kitasatosporales</taxon>
        <taxon>Streptomycetaceae</taxon>
        <taxon>Streptomyces</taxon>
    </lineage>
</organism>
<evidence type="ECO:0000313" key="2">
    <source>
        <dbReference type="EMBL" id="GHI86257.1"/>
    </source>
</evidence>
<name>A0A919GZK2_9ACTN</name>
<dbReference type="InterPro" id="IPR011008">
    <property type="entry name" value="Dimeric_a/b-barrel"/>
</dbReference>
<dbReference type="PANTHER" id="PTHR37832">
    <property type="entry name" value="BLL2683 PROTEIN"/>
    <property type="match status" value="1"/>
</dbReference>
<dbReference type="OrthoDB" id="6637496at2"/>
<dbReference type="Pfam" id="PF07876">
    <property type="entry name" value="Dabb"/>
    <property type="match status" value="1"/>
</dbReference>
<sequence length="97" mass="11343">MIRHVVLFKFKPGIDWSDPRAQAAERTTSRIGDEVPELHEWRHGRNISDRAIAYDFLVEGLLDDMDAVGRYLVHPFHQDAIVQWREISDWVMVDVEA</sequence>
<evidence type="ECO:0000313" key="3">
    <source>
        <dbReference type="Proteomes" id="UP000600026"/>
    </source>
</evidence>
<dbReference type="SMART" id="SM00886">
    <property type="entry name" value="Dabb"/>
    <property type="match status" value="1"/>
</dbReference>
<dbReference type="AlphaFoldDB" id="A0A919GZK2"/>
<dbReference type="Proteomes" id="UP000600026">
    <property type="component" value="Unassembled WGS sequence"/>
</dbReference>
<evidence type="ECO:0000259" key="1">
    <source>
        <dbReference type="PROSITE" id="PS51502"/>
    </source>
</evidence>
<protein>
    <recommendedName>
        <fullName evidence="1">Stress-response A/B barrel domain-containing protein</fullName>
    </recommendedName>
</protein>
<dbReference type="SUPFAM" id="SSF54909">
    <property type="entry name" value="Dimeric alpha+beta barrel"/>
    <property type="match status" value="1"/>
</dbReference>
<dbReference type="EMBL" id="BNEE01000006">
    <property type="protein sequence ID" value="GHI86257.1"/>
    <property type="molecule type" value="Genomic_DNA"/>
</dbReference>
<reference evidence="2" key="1">
    <citation type="submission" date="2020-09" db="EMBL/GenBank/DDBJ databases">
        <title>Whole genome shotgun sequence of Streptomyces xanthophaeus NBRC 12829.</title>
        <authorList>
            <person name="Komaki H."/>
            <person name="Tamura T."/>
        </authorList>
    </citation>
    <scope>NUCLEOTIDE SEQUENCE</scope>
    <source>
        <strain evidence="2">NBRC 12829</strain>
    </source>
</reference>